<evidence type="ECO:0000256" key="1">
    <source>
        <dbReference type="SAM" id="SignalP"/>
    </source>
</evidence>
<proteinExistence type="predicted"/>
<accession>A0A7W6C7R9</accession>
<evidence type="ECO:0000313" key="2">
    <source>
        <dbReference type="EMBL" id="MBB3945538.1"/>
    </source>
</evidence>
<sequence>MSFLKNASIRTKILSLVLPLCVVGLSATAFMSHSFKDADASYSDFIANDTTGATAMARANRNLAATAYAAYQTLVYASEDPGTKRALALYIDSKTKLFDRLQTTAQLLPDQKPAIDDFISFPGQKLSLA</sequence>
<keyword evidence="3" id="KW-1185">Reference proteome</keyword>
<protein>
    <recommendedName>
        <fullName evidence="4">Chemotaxis methyl-accepting receptor HlyB-like 4HB MCP domain-containing protein</fullName>
    </recommendedName>
</protein>
<evidence type="ECO:0000313" key="3">
    <source>
        <dbReference type="Proteomes" id="UP000565286"/>
    </source>
</evidence>
<gene>
    <name evidence="2" type="ORF">GGQ73_001473</name>
</gene>
<feature type="signal peptide" evidence="1">
    <location>
        <begin position="1"/>
        <end position="29"/>
    </location>
</feature>
<dbReference type="Proteomes" id="UP000565286">
    <property type="component" value="Unassembled WGS sequence"/>
</dbReference>
<feature type="chain" id="PRO_5031053870" description="Chemotaxis methyl-accepting receptor HlyB-like 4HB MCP domain-containing protein" evidence="1">
    <location>
        <begin position="30"/>
        <end position="129"/>
    </location>
</feature>
<organism evidence="2 3">
    <name type="scientific">Rhizobium skierniewicense</name>
    <dbReference type="NCBI Taxonomy" id="984260"/>
    <lineage>
        <taxon>Bacteria</taxon>
        <taxon>Pseudomonadati</taxon>
        <taxon>Pseudomonadota</taxon>
        <taxon>Alphaproteobacteria</taxon>
        <taxon>Hyphomicrobiales</taxon>
        <taxon>Rhizobiaceae</taxon>
        <taxon>Rhizobium/Agrobacterium group</taxon>
        <taxon>Rhizobium</taxon>
    </lineage>
</organism>
<name>A0A7W6C7R9_9HYPH</name>
<keyword evidence="1" id="KW-0732">Signal</keyword>
<dbReference type="AlphaFoldDB" id="A0A7W6C7R9"/>
<comment type="caution">
    <text evidence="2">The sequence shown here is derived from an EMBL/GenBank/DDBJ whole genome shotgun (WGS) entry which is preliminary data.</text>
</comment>
<dbReference type="EMBL" id="JACIDV010000004">
    <property type="protein sequence ID" value="MBB3945538.1"/>
    <property type="molecule type" value="Genomic_DNA"/>
</dbReference>
<reference evidence="2 3" key="1">
    <citation type="submission" date="2020-08" db="EMBL/GenBank/DDBJ databases">
        <title>Genomic Encyclopedia of Type Strains, Phase IV (KMG-IV): sequencing the most valuable type-strain genomes for metagenomic binning, comparative biology and taxonomic classification.</title>
        <authorList>
            <person name="Goeker M."/>
        </authorList>
    </citation>
    <scope>NUCLEOTIDE SEQUENCE [LARGE SCALE GENOMIC DNA]</scope>
    <source>
        <strain evidence="2 3">DSM 26438</strain>
    </source>
</reference>
<evidence type="ECO:0008006" key="4">
    <source>
        <dbReference type="Google" id="ProtNLM"/>
    </source>
</evidence>